<accession>A0ABR1EZE0</accession>
<evidence type="ECO:0000313" key="5">
    <source>
        <dbReference type="Proteomes" id="UP001498771"/>
    </source>
</evidence>
<evidence type="ECO:0000256" key="1">
    <source>
        <dbReference type="ARBA" id="ARBA00010900"/>
    </source>
</evidence>
<dbReference type="EMBL" id="JBBJBU010000014">
    <property type="protein sequence ID" value="KAK7202964.1"/>
    <property type="molecule type" value="Genomic_DNA"/>
</dbReference>
<dbReference type="PANTHER" id="PTHR23329">
    <property type="entry name" value="TUFTELIN-INTERACTING PROTEIN 11-RELATED"/>
    <property type="match status" value="1"/>
</dbReference>
<name>A0ABR1EZE0_9ASCO</name>
<comment type="caution">
    <text evidence="4">The sequence shown here is derived from an EMBL/GenBank/DDBJ whole genome shotgun (WGS) entry which is preliminary data.</text>
</comment>
<dbReference type="RefSeq" id="XP_064765997.1">
    <property type="nucleotide sequence ID" value="XM_064910888.1"/>
</dbReference>
<proteinExistence type="inferred from homology"/>
<keyword evidence="5" id="KW-1185">Reference proteome</keyword>
<feature type="region of interest" description="Disordered" evidence="2">
    <location>
        <begin position="130"/>
        <end position="174"/>
    </location>
</feature>
<evidence type="ECO:0000259" key="3">
    <source>
        <dbReference type="PROSITE" id="PS50174"/>
    </source>
</evidence>
<feature type="compositionally biased region" description="Low complexity" evidence="2">
    <location>
        <begin position="25"/>
        <end position="75"/>
    </location>
</feature>
<gene>
    <name evidence="4" type="ORF">BZA70DRAFT_260914</name>
</gene>
<dbReference type="PROSITE" id="PS50174">
    <property type="entry name" value="G_PATCH"/>
    <property type="match status" value="1"/>
</dbReference>
<dbReference type="Proteomes" id="UP001498771">
    <property type="component" value="Unassembled WGS sequence"/>
</dbReference>
<dbReference type="PANTHER" id="PTHR23329:SF1">
    <property type="entry name" value="TUFTELIN-INTERACTING PROTEIN 11"/>
    <property type="match status" value="1"/>
</dbReference>
<reference evidence="4 5" key="1">
    <citation type="submission" date="2024-03" db="EMBL/GenBank/DDBJ databases">
        <title>Genome-scale model development and genomic sequencing of the oleaginous clade Lipomyces.</title>
        <authorList>
            <consortium name="Lawrence Berkeley National Laboratory"/>
            <person name="Czajka J.J."/>
            <person name="Han Y."/>
            <person name="Kim J."/>
            <person name="Mondo S.J."/>
            <person name="Hofstad B.A."/>
            <person name="Robles A."/>
            <person name="Haridas S."/>
            <person name="Riley R."/>
            <person name="LaButti K."/>
            <person name="Pangilinan J."/>
            <person name="Andreopoulos W."/>
            <person name="Lipzen A."/>
            <person name="Yan J."/>
            <person name="Wang M."/>
            <person name="Ng V."/>
            <person name="Grigoriev I.V."/>
            <person name="Spatafora J.W."/>
            <person name="Magnuson J.K."/>
            <person name="Baker S.E."/>
            <person name="Pomraning K.R."/>
        </authorList>
    </citation>
    <scope>NUCLEOTIDE SEQUENCE [LARGE SCALE GENOMIC DNA]</scope>
    <source>
        <strain evidence="4 5">Phaff 52-87</strain>
    </source>
</reference>
<evidence type="ECO:0000313" key="4">
    <source>
        <dbReference type="EMBL" id="KAK7202964.1"/>
    </source>
</evidence>
<comment type="similarity">
    <text evidence="1">Belongs to the TFP11/STIP family.</text>
</comment>
<dbReference type="Pfam" id="PF07842">
    <property type="entry name" value="GCFC"/>
    <property type="match status" value="1"/>
</dbReference>
<feature type="compositionally biased region" description="Polar residues" evidence="2">
    <location>
        <begin position="10"/>
        <end position="24"/>
    </location>
</feature>
<evidence type="ECO:0000256" key="2">
    <source>
        <dbReference type="SAM" id="MobiDB-lite"/>
    </source>
</evidence>
<protein>
    <submittedName>
        <fullName evidence="4">GC-rich sequence DNA-binding factor-like protein-domain-containing protein</fullName>
    </submittedName>
</protein>
<dbReference type="SMART" id="SM00443">
    <property type="entry name" value="G_patch"/>
    <property type="match status" value="1"/>
</dbReference>
<organism evidence="4 5">
    <name type="scientific">Myxozyma melibiosi</name>
    <dbReference type="NCBI Taxonomy" id="54550"/>
    <lineage>
        <taxon>Eukaryota</taxon>
        <taxon>Fungi</taxon>
        <taxon>Dikarya</taxon>
        <taxon>Ascomycota</taxon>
        <taxon>Saccharomycotina</taxon>
        <taxon>Lipomycetes</taxon>
        <taxon>Lipomycetales</taxon>
        <taxon>Lipomycetaceae</taxon>
        <taxon>Myxozyma</taxon>
    </lineage>
</organism>
<feature type="region of interest" description="Disordered" evidence="2">
    <location>
        <begin position="1"/>
        <end position="75"/>
    </location>
</feature>
<dbReference type="InterPro" id="IPR000467">
    <property type="entry name" value="G_patch_dom"/>
</dbReference>
<sequence length="772" mass="87356">MRYRGVSFAPSASTPSNPLANLNRTTATAATSQPAQQQQQQREGSQPSESRQSTPTTDTPSTNNGRPSFLAARQQAAKPGAALASSYGKGAAIFARMGYVEGRGLGSDGSGILNPIEQKMRAGRLGLGGMKEKTKQDIEEAKRRGEKVEESEDESAEGGKAKKAKKRKREEFQARPRVSYRTVEEIEASGLAVPSVWKNVIDMTGAKSKIIEDMSGFKTVDETNTEDAERIQKAELARMKLEQYADEWESLQTRAKWVAAETERITKETDEETESIDRLGRVMELAIELREQTKLSGDLMASNPQAVLSSIAGKLDSLQFEFALEAERFRLDDVAIAALHPVLQKLMVDWDPIANPTFLKDYILRWQILLRVNATDRKEDGEDVAVDDIYLHHKRHLASKNRATLYESMMASIWLPRVRQALLNEWNVHDPAPIVLLLEEWHKVLPGFIEIQLIEQIVLPRLRAAVEAWNPKRINQTEPLPHVWIFPWMPFLKQNLDGLVADVRVKLGSVLRGWDVSKGVVEGLSAWKEVIGKDLDALLVRHIYPKLAGLLVSEFEVNPADQEMGPLLTVFKWRRLFRTRTFSTLLLDEFFPKWNGVLFLWLTSTPDFDEVEQWYQFWKKQFPKELLRYPEIESAFSRGLALINEAAALGARAADELQPITNTPDRKFAREQPSAPAQPDATSSAHLESTFKDVVEDFCLENNLLFIPLRKAHDLLGHPLYRITAAASGRGGFMCYFENEIMWVKARGNVAEDQLEWEPMDYNDIAEWAQFR</sequence>
<dbReference type="GeneID" id="90036400"/>
<dbReference type="InterPro" id="IPR045211">
    <property type="entry name" value="TFP11/STIP/Ntr1"/>
</dbReference>
<dbReference type="Pfam" id="PF01585">
    <property type="entry name" value="G-patch"/>
    <property type="match status" value="1"/>
</dbReference>
<feature type="domain" description="G-patch" evidence="3">
    <location>
        <begin position="86"/>
        <end position="132"/>
    </location>
</feature>
<dbReference type="InterPro" id="IPR022783">
    <property type="entry name" value="GCFC_dom"/>
</dbReference>
<feature type="compositionally biased region" description="Basic and acidic residues" evidence="2">
    <location>
        <begin position="130"/>
        <end position="148"/>
    </location>
</feature>